<dbReference type="EMBL" id="LR746273">
    <property type="protein sequence ID" value="CAA7404228.1"/>
    <property type="molecule type" value="Genomic_DNA"/>
</dbReference>
<dbReference type="InterPro" id="IPR013087">
    <property type="entry name" value="Znf_C2H2_type"/>
</dbReference>
<name>A0A7I8L4C1_SPIIN</name>
<evidence type="ECO:0000313" key="4">
    <source>
        <dbReference type="EMBL" id="CAA7404228.1"/>
    </source>
</evidence>
<proteinExistence type="predicted"/>
<dbReference type="SUPFAM" id="SSF57667">
    <property type="entry name" value="beta-beta-alpha zinc fingers"/>
    <property type="match status" value="1"/>
</dbReference>
<reference evidence="4" key="1">
    <citation type="submission" date="2020-02" db="EMBL/GenBank/DDBJ databases">
        <authorList>
            <person name="Scholz U."/>
            <person name="Mascher M."/>
            <person name="Fiebig A."/>
        </authorList>
    </citation>
    <scope>NUCLEOTIDE SEQUENCE</scope>
</reference>
<keyword evidence="1" id="KW-0479">Metal-binding</keyword>
<dbReference type="OrthoDB" id="1933825at2759"/>
<protein>
    <recommendedName>
        <fullName evidence="3">C2H2-type domain-containing protein</fullName>
    </recommendedName>
</protein>
<keyword evidence="1" id="KW-0862">Zinc</keyword>
<dbReference type="PANTHER" id="PTHR47593:SF8">
    <property type="entry name" value="OS12G0581900 PROTEIN"/>
    <property type="match status" value="1"/>
</dbReference>
<accession>A0A7I8L4C1</accession>
<sequence>MRPPKEPESGGGGAAPSGGESHNSGPWLSLGLSQDPTGGGGELQFRPGLQRVFSCNFCMRKFFSSQALGGHQNAHKRERGGAAARRHQRPQAAAPPLKKPAPETLQVQPHSLPHTPQRGEAMGAAARFHGVTSEMRWLGSFQEPPATQQPSELDLSLRL</sequence>
<gene>
    <name evidence="4" type="ORF">SI8410_10014906</name>
</gene>
<dbReference type="InterPro" id="IPR053266">
    <property type="entry name" value="Zinc_finger_protein_7"/>
</dbReference>
<keyword evidence="1" id="KW-0863">Zinc-finger</keyword>
<organism evidence="4 5">
    <name type="scientific">Spirodela intermedia</name>
    <name type="common">Intermediate duckweed</name>
    <dbReference type="NCBI Taxonomy" id="51605"/>
    <lineage>
        <taxon>Eukaryota</taxon>
        <taxon>Viridiplantae</taxon>
        <taxon>Streptophyta</taxon>
        <taxon>Embryophyta</taxon>
        <taxon>Tracheophyta</taxon>
        <taxon>Spermatophyta</taxon>
        <taxon>Magnoliopsida</taxon>
        <taxon>Liliopsida</taxon>
        <taxon>Araceae</taxon>
        <taxon>Lemnoideae</taxon>
        <taxon>Spirodela</taxon>
    </lineage>
</organism>
<dbReference type="Gene3D" id="3.30.160.60">
    <property type="entry name" value="Classic Zinc Finger"/>
    <property type="match status" value="1"/>
</dbReference>
<evidence type="ECO:0000259" key="3">
    <source>
        <dbReference type="PROSITE" id="PS50157"/>
    </source>
</evidence>
<dbReference type="AlphaFoldDB" id="A0A7I8L4C1"/>
<feature type="region of interest" description="Disordered" evidence="2">
    <location>
        <begin position="1"/>
        <end position="43"/>
    </location>
</feature>
<dbReference type="PANTHER" id="PTHR47593">
    <property type="entry name" value="ZINC FINGER PROTEIN 4-LIKE"/>
    <property type="match status" value="1"/>
</dbReference>
<feature type="region of interest" description="Disordered" evidence="2">
    <location>
        <begin position="139"/>
        <end position="159"/>
    </location>
</feature>
<dbReference type="GO" id="GO:0008270">
    <property type="term" value="F:zinc ion binding"/>
    <property type="evidence" value="ECO:0007669"/>
    <property type="project" value="UniProtKB-KW"/>
</dbReference>
<dbReference type="InterPro" id="IPR036236">
    <property type="entry name" value="Znf_C2H2_sf"/>
</dbReference>
<evidence type="ECO:0000256" key="1">
    <source>
        <dbReference type="PROSITE-ProRule" id="PRU00042"/>
    </source>
</evidence>
<feature type="domain" description="C2H2-type" evidence="3">
    <location>
        <begin position="53"/>
        <end position="80"/>
    </location>
</feature>
<feature type="region of interest" description="Disordered" evidence="2">
    <location>
        <begin position="66"/>
        <end position="118"/>
    </location>
</feature>
<evidence type="ECO:0000256" key="2">
    <source>
        <dbReference type="SAM" id="MobiDB-lite"/>
    </source>
</evidence>
<dbReference type="PROSITE" id="PS50157">
    <property type="entry name" value="ZINC_FINGER_C2H2_2"/>
    <property type="match status" value="1"/>
</dbReference>
<feature type="compositionally biased region" description="Polar residues" evidence="2">
    <location>
        <begin position="22"/>
        <end position="36"/>
    </location>
</feature>
<feature type="compositionally biased region" description="Basic residues" evidence="2">
    <location>
        <begin position="73"/>
        <end position="89"/>
    </location>
</feature>
<dbReference type="PROSITE" id="PS00028">
    <property type="entry name" value="ZINC_FINGER_C2H2_1"/>
    <property type="match status" value="1"/>
</dbReference>
<dbReference type="Proteomes" id="UP000663760">
    <property type="component" value="Chromosome 10"/>
</dbReference>
<evidence type="ECO:0000313" key="5">
    <source>
        <dbReference type="Proteomes" id="UP000663760"/>
    </source>
</evidence>
<keyword evidence="5" id="KW-1185">Reference proteome</keyword>